<dbReference type="GeneID" id="77943130"/>
<accession>A0A4Y6EKR0</accession>
<dbReference type="RefSeq" id="YP_010667020.1">
    <property type="nucleotide sequence ID" value="NC_070948.1"/>
</dbReference>
<dbReference type="InterPro" id="IPR003761">
    <property type="entry name" value="Exonuc_VII_S"/>
</dbReference>
<reference evidence="4 5" key="1">
    <citation type="submission" date="2019-05" db="EMBL/GenBank/DDBJ databases">
        <authorList>
            <person name="Murphy M.E."/>
            <person name="Alvaro L.E."/>
            <person name="Baker K.N."/>
            <person name="Baxter I.S."/>
            <person name="Brown M.R."/>
            <person name="Driscoll K.D."/>
            <person name="Elrubaie J.M."/>
            <person name="Feith S.L."/>
            <person name="Indihar D.F."/>
            <person name="Knoch V.T."/>
            <person name="Koirtyohann K.M."/>
            <person name="Kratz M.A."/>
            <person name="Lear A.H."/>
            <person name="Lindblom K.E."/>
            <person name="Marcus E.R."/>
            <person name="Sensor R."/>
            <person name="Sherman S.J."/>
            <person name="Swift V.R."/>
            <person name="White K.E."/>
            <person name="Wills S.J."/>
            <person name="Gatt S.M."/>
            <person name="Lohbauer S.A."/>
            <person name="Power T.R."/>
            <person name="Rosales K.A."/>
            <person name="Sisson B.M."/>
            <person name="Isern S."/>
            <person name="Michael S.F."/>
            <person name="Monti D.L."/>
            <person name="Garlena R.A."/>
            <person name="Russell D.A."/>
            <person name="Pope W.H."/>
            <person name="Jacobs-Sera D."/>
            <person name="Hatfull G.F."/>
        </authorList>
    </citation>
    <scope>NUCLEOTIDE SEQUENCE [LARGE SCALE GENOMIC DNA]</scope>
</reference>
<evidence type="ECO:0000313" key="5">
    <source>
        <dbReference type="Proteomes" id="UP000319811"/>
    </source>
</evidence>
<keyword evidence="1" id="KW-0963">Cytoplasm</keyword>
<dbReference type="EMBL" id="MK977705">
    <property type="protein sequence ID" value="QDF15409.1"/>
    <property type="molecule type" value="Genomic_DNA"/>
</dbReference>
<evidence type="ECO:0000313" key="4">
    <source>
        <dbReference type="EMBL" id="QDF15409.1"/>
    </source>
</evidence>
<evidence type="ECO:0000256" key="3">
    <source>
        <dbReference type="ARBA" id="ARBA00022801"/>
    </source>
</evidence>
<proteinExistence type="predicted"/>
<dbReference type="GO" id="GO:0009318">
    <property type="term" value="C:exodeoxyribonuclease VII complex"/>
    <property type="evidence" value="ECO:0007669"/>
    <property type="project" value="InterPro"/>
</dbReference>
<protein>
    <submittedName>
        <fullName evidence="4">Uncharacterized protein</fullName>
    </submittedName>
</protein>
<dbReference type="NCBIfam" id="TIGR01280">
    <property type="entry name" value="xseB"/>
    <property type="match status" value="1"/>
</dbReference>
<sequence length="58" mass="6582">MTYEEKKAKLTALVQEIERGNLSLDDQLTKWGEARDLITELEKDLGTFETRLKDGVAA</sequence>
<name>A0A4Y6EKR0_9CAUD</name>
<dbReference type="SUPFAM" id="SSF116842">
    <property type="entry name" value="XseB-like"/>
    <property type="match status" value="1"/>
</dbReference>
<keyword evidence="3" id="KW-0378">Hydrolase</keyword>
<evidence type="ECO:0000256" key="2">
    <source>
        <dbReference type="ARBA" id="ARBA00022722"/>
    </source>
</evidence>
<dbReference type="Pfam" id="PF02609">
    <property type="entry name" value="Exonuc_VII_S"/>
    <property type="match status" value="1"/>
</dbReference>
<evidence type="ECO:0000256" key="1">
    <source>
        <dbReference type="ARBA" id="ARBA00022490"/>
    </source>
</evidence>
<dbReference type="KEGG" id="vg:77943130"/>
<dbReference type="GO" id="GO:0006308">
    <property type="term" value="P:DNA catabolic process"/>
    <property type="evidence" value="ECO:0007669"/>
    <property type="project" value="InterPro"/>
</dbReference>
<keyword evidence="2" id="KW-0540">Nuclease</keyword>
<dbReference type="GO" id="GO:0008855">
    <property type="term" value="F:exodeoxyribonuclease VII activity"/>
    <property type="evidence" value="ECO:0007669"/>
    <property type="project" value="InterPro"/>
</dbReference>
<dbReference type="Gene3D" id="1.10.287.1040">
    <property type="entry name" value="Exonuclease VII, small subunit"/>
    <property type="match status" value="1"/>
</dbReference>
<gene>
    <name evidence="4" type="primary">48</name>
    <name evidence="4" type="ORF">SEA_MOLLYMUR_48</name>
</gene>
<keyword evidence="5" id="KW-1185">Reference proteome</keyword>
<dbReference type="InterPro" id="IPR037004">
    <property type="entry name" value="Exonuc_VII_ssu_sf"/>
</dbReference>
<dbReference type="Proteomes" id="UP000319811">
    <property type="component" value="Segment"/>
</dbReference>
<organism evidence="4 5">
    <name type="scientific">Gordonia phage Mollymur</name>
    <dbReference type="NCBI Taxonomy" id="2590895"/>
    <lineage>
        <taxon>Viruses</taxon>
        <taxon>Duplodnaviria</taxon>
        <taxon>Heunggongvirae</taxon>
        <taxon>Uroviricota</taxon>
        <taxon>Caudoviricetes</taxon>
        <taxon>Mollymurvirus</taxon>
        <taxon>Mollymurvirus mollymur</taxon>
    </lineage>
</organism>